<organism evidence="2 3">
    <name type="scientific">Azospirillum baldaniorum</name>
    <dbReference type="NCBI Taxonomy" id="1064539"/>
    <lineage>
        <taxon>Bacteria</taxon>
        <taxon>Pseudomonadati</taxon>
        <taxon>Pseudomonadota</taxon>
        <taxon>Alphaproteobacteria</taxon>
        <taxon>Rhodospirillales</taxon>
        <taxon>Azospirillaceae</taxon>
        <taxon>Azospirillum</taxon>
    </lineage>
</organism>
<proteinExistence type="predicted"/>
<reference evidence="2 3" key="1">
    <citation type="journal article" date="2011" name="PLoS Genet.">
        <title>Azospirillum genomes reveal transition of bacteria from aquatic to terrestrial environments.</title>
        <authorList>
            <person name="Wisniewski-Dye F."/>
            <person name="Borziak K."/>
            <person name="Khalsa-Moyers G."/>
            <person name="Alexandre G."/>
            <person name="Sukharnikov L.O."/>
            <person name="Wuichet K."/>
            <person name="Hurst G.B."/>
            <person name="McDonald W.H."/>
            <person name="Robertson J.S."/>
            <person name="Barbe V."/>
            <person name="Calteau A."/>
            <person name="Rouy Z."/>
            <person name="Mangenot S."/>
            <person name="Prigent-Combaret C."/>
            <person name="Normand P."/>
            <person name="Boyer M."/>
            <person name="Siguier P."/>
            <person name="Dessaux Y."/>
            <person name="Elmerich C."/>
            <person name="Condemine G."/>
            <person name="Krishnen G."/>
            <person name="Kennedy I."/>
            <person name="Paterson A.H."/>
            <person name="Gonzalez V."/>
            <person name="Mavingui P."/>
            <person name="Zhulin I.B."/>
        </authorList>
    </citation>
    <scope>NUCLEOTIDE SEQUENCE [LARGE SCALE GENOMIC DNA]</scope>
    <source>
        <strain evidence="2 3">Sp245</strain>
    </source>
</reference>
<keyword evidence="2" id="KW-0614">Plasmid</keyword>
<evidence type="ECO:0000259" key="1">
    <source>
        <dbReference type="Pfam" id="PF05598"/>
    </source>
</evidence>
<keyword evidence="3" id="KW-1185">Reference proteome</keyword>
<evidence type="ECO:0000313" key="2">
    <source>
        <dbReference type="EMBL" id="CCD02794.1"/>
    </source>
</evidence>
<feature type="domain" description="Transposase InsH N-terminal" evidence="1">
    <location>
        <begin position="24"/>
        <end position="88"/>
    </location>
</feature>
<accession>A0A9P1NR69</accession>
<dbReference type="KEGG" id="abs:AZOBR_p340032"/>
<dbReference type="Pfam" id="PF05598">
    <property type="entry name" value="DUF772"/>
    <property type="match status" value="1"/>
</dbReference>
<gene>
    <name evidence="2" type="ORF">AZOBR_p340032</name>
</gene>
<protein>
    <submittedName>
        <fullName evidence="2">Transposase</fullName>
    </submittedName>
</protein>
<evidence type="ECO:0000313" key="3">
    <source>
        <dbReference type="Proteomes" id="UP000007319"/>
    </source>
</evidence>
<dbReference type="Proteomes" id="UP000007319">
    <property type="component" value="Plasmid AZOBR_p3"/>
</dbReference>
<dbReference type="InterPro" id="IPR008490">
    <property type="entry name" value="Transposase_InsH_N"/>
</dbReference>
<dbReference type="EMBL" id="HE577330">
    <property type="protein sequence ID" value="CCD02794.1"/>
    <property type="molecule type" value="Genomic_DNA"/>
</dbReference>
<sequence length="99" mass="11324">MAGQPGLLDLQDRYADLSKSGDPLERLLSMVDFEVFRPTLDAVMMFKILVLQALYGLSDAQVEYQVRDRLSFMRFLGLGLGDRVPDRSAGPRRAWWRDC</sequence>
<geneLocation type="plasmid" evidence="2 3">
    <name>AZOBR_p3</name>
</geneLocation>
<dbReference type="AlphaFoldDB" id="A0A9P1NR69"/>
<name>A0A9P1NR69_9PROT</name>